<dbReference type="EMBL" id="GG662429">
    <property type="protein sequence ID" value="EAS05002.2"/>
    <property type="molecule type" value="Genomic_DNA"/>
</dbReference>
<organism evidence="3 4">
    <name type="scientific">Tetrahymena thermophila (strain SB210)</name>
    <dbReference type="NCBI Taxonomy" id="312017"/>
    <lineage>
        <taxon>Eukaryota</taxon>
        <taxon>Sar</taxon>
        <taxon>Alveolata</taxon>
        <taxon>Ciliophora</taxon>
        <taxon>Intramacronucleata</taxon>
        <taxon>Oligohymenophorea</taxon>
        <taxon>Hymenostomatida</taxon>
        <taxon>Tetrahymenina</taxon>
        <taxon>Tetrahymenidae</taxon>
        <taxon>Tetrahymena</taxon>
    </lineage>
</organism>
<accession>I7M467</accession>
<dbReference type="GeneID" id="7834384"/>
<evidence type="ECO:0000313" key="4">
    <source>
        <dbReference type="Proteomes" id="UP000009168"/>
    </source>
</evidence>
<keyword evidence="4" id="KW-1185">Reference proteome</keyword>
<name>I7M467_TETTS</name>
<gene>
    <name evidence="3" type="ORF">TTHERM_00836740</name>
</gene>
<dbReference type="Proteomes" id="UP000009168">
    <property type="component" value="Unassembled WGS sequence"/>
</dbReference>
<evidence type="ECO:0000313" key="3">
    <source>
        <dbReference type="EMBL" id="EAS05002.2"/>
    </source>
</evidence>
<protein>
    <submittedName>
        <fullName evidence="3">Uncharacterized protein</fullName>
    </submittedName>
</protein>
<dbReference type="AlphaFoldDB" id="I7M467"/>
<dbReference type="InParanoid" id="I7M467"/>
<dbReference type="KEGG" id="tet:TTHERM_00836740"/>
<keyword evidence="1" id="KW-0175">Coiled coil</keyword>
<feature type="coiled-coil region" evidence="1">
    <location>
        <begin position="78"/>
        <end position="164"/>
    </location>
</feature>
<evidence type="ECO:0000256" key="1">
    <source>
        <dbReference type="SAM" id="Coils"/>
    </source>
</evidence>
<sequence length="624" mass="73752">MSQDKHSIDWDQDQEEIIRFFLQDLQSQIHIPFAQKRIIQGVEEDPEIELRFAVQEVIQREEQIKCLIEISNSLLNKIDEQALKIEDIQHKLDSQNQQIQLQIEYVIELQRRVDEQRDQYNQLEEKFNYTENELCQKKIELVTANSSLQKLERIEQKYSEFEIKEQYDTITLSMYKVKVDQIQQINQSIAHNLELTKQQMIDQNIIIENQKDQIKLLDLQLTNERQQNKILSSQIVTLESQIINQSHDFEDLLENQAEQIQCQKIQGERIDRLQQRSNSLDQSLKGYSSQKDNNELFRTNEKKIQLLKHNTSNNKKNICNSCLKRFQDNFNQINSEIVQNSNNSKLNNNSGNDFSRNYGGLLSELILEDINLYHDKYSSSSKNQQTFLKQNYKNHIDKFNFRLKKKKQLIERISGNKNSMSVPTDDNQGLYSSQGLTKSASASHQEISLNEFNESNLAQNDEHTKSHSNKHYRQILDKFKSDLQYEHSIKNRLQKISEVYVSDFSSYADNLNQLQQNNNQSFESIVVVDSKPEIKNRQMKVILMLIYVLIKHPKCLQLLTTKLFKGIDLQSSTQIPKNLFKFNLPQQTAHQNNSQFQLQSFILKYIKYIIYYFIFQMFSATFRI</sequence>
<feature type="region of interest" description="Disordered" evidence="2">
    <location>
        <begin position="416"/>
        <end position="437"/>
    </location>
</feature>
<feature type="coiled-coil region" evidence="1">
    <location>
        <begin position="207"/>
        <end position="241"/>
    </location>
</feature>
<evidence type="ECO:0000256" key="2">
    <source>
        <dbReference type="SAM" id="MobiDB-lite"/>
    </source>
</evidence>
<proteinExistence type="predicted"/>
<reference evidence="4" key="1">
    <citation type="journal article" date="2006" name="PLoS Biol.">
        <title>Macronuclear genome sequence of the ciliate Tetrahymena thermophila, a model eukaryote.</title>
        <authorList>
            <person name="Eisen J.A."/>
            <person name="Coyne R.S."/>
            <person name="Wu M."/>
            <person name="Wu D."/>
            <person name="Thiagarajan M."/>
            <person name="Wortman J.R."/>
            <person name="Badger J.H."/>
            <person name="Ren Q."/>
            <person name="Amedeo P."/>
            <person name="Jones K.M."/>
            <person name="Tallon L.J."/>
            <person name="Delcher A.L."/>
            <person name="Salzberg S.L."/>
            <person name="Silva J.C."/>
            <person name="Haas B.J."/>
            <person name="Majoros W.H."/>
            <person name="Farzad M."/>
            <person name="Carlton J.M."/>
            <person name="Smith R.K. Jr."/>
            <person name="Garg J."/>
            <person name="Pearlman R.E."/>
            <person name="Karrer K.M."/>
            <person name="Sun L."/>
            <person name="Manning G."/>
            <person name="Elde N.C."/>
            <person name="Turkewitz A.P."/>
            <person name="Asai D.J."/>
            <person name="Wilkes D.E."/>
            <person name="Wang Y."/>
            <person name="Cai H."/>
            <person name="Collins K."/>
            <person name="Stewart B.A."/>
            <person name="Lee S.R."/>
            <person name="Wilamowska K."/>
            <person name="Weinberg Z."/>
            <person name="Ruzzo W.L."/>
            <person name="Wloga D."/>
            <person name="Gaertig J."/>
            <person name="Frankel J."/>
            <person name="Tsao C.-C."/>
            <person name="Gorovsky M.A."/>
            <person name="Keeling P.J."/>
            <person name="Waller R.F."/>
            <person name="Patron N.J."/>
            <person name="Cherry J.M."/>
            <person name="Stover N.A."/>
            <person name="Krieger C.J."/>
            <person name="del Toro C."/>
            <person name="Ryder H.F."/>
            <person name="Williamson S.C."/>
            <person name="Barbeau R.A."/>
            <person name="Hamilton E.P."/>
            <person name="Orias E."/>
        </authorList>
    </citation>
    <scope>NUCLEOTIDE SEQUENCE [LARGE SCALE GENOMIC DNA]</scope>
    <source>
        <strain evidence="4">SB210</strain>
    </source>
</reference>
<dbReference type="RefSeq" id="XP_001025247.2">
    <property type="nucleotide sequence ID" value="XM_001025247.3"/>
</dbReference>